<organism evidence="3 4">
    <name type="scientific">Photobacterium ganghwense</name>
    <dbReference type="NCBI Taxonomy" id="320778"/>
    <lineage>
        <taxon>Bacteria</taxon>
        <taxon>Pseudomonadati</taxon>
        <taxon>Pseudomonadota</taxon>
        <taxon>Gammaproteobacteria</taxon>
        <taxon>Vibrionales</taxon>
        <taxon>Vibrionaceae</taxon>
        <taxon>Photobacterium</taxon>
    </lineage>
</organism>
<feature type="transmembrane region" description="Helical" evidence="1">
    <location>
        <begin position="102"/>
        <end position="119"/>
    </location>
</feature>
<feature type="transmembrane region" description="Helical" evidence="1">
    <location>
        <begin position="126"/>
        <end position="146"/>
    </location>
</feature>
<sequence length="198" mass="20236">MMTHLKQLSHALTTPLLTGLALLSSGSVWAHPGHDELLENSSLMAGLLHPLTGFDHLVMLIGVGFIASQMAQRSHAVRVMVSAIVLLLAGMAMGALSGFATGIEAMILASVGVAAVALYRRQGAASTLLSTLAVSLVLFHGWAHGLEASGNALAGFATGMIGSASLLISTGYLLGRKVSPKWQSAMVAVSGVVLVLAG</sequence>
<keyword evidence="2" id="KW-0732">Signal</keyword>
<evidence type="ECO:0000313" key="4">
    <source>
        <dbReference type="Proteomes" id="UP000035909"/>
    </source>
</evidence>
<feature type="signal peptide" evidence="2">
    <location>
        <begin position="1"/>
        <end position="30"/>
    </location>
</feature>
<feature type="chain" id="PRO_5005252413" description="Urease accessory protein UreJ" evidence="2">
    <location>
        <begin position="31"/>
        <end position="198"/>
    </location>
</feature>
<dbReference type="STRING" id="320778.ABT57_06845"/>
<dbReference type="Pfam" id="PF04955">
    <property type="entry name" value="HupE_UreJ"/>
    <property type="match status" value="1"/>
</dbReference>
<dbReference type="PATRIC" id="fig|320778.3.peg.1475"/>
<evidence type="ECO:0000256" key="1">
    <source>
        <dbReference type="SAM" id="Phobius"/>
    </source>
</evidence>
<accession>A0A0J1HF84</accession>
<dbReference type="PIRSF" id="PIRSF016919">
    <property type="entry name" value="HupE_UreJ"/>
    <property type="match status" value="1"/>
</dbReference>
<keyword evidence="1" id="KW-0812">Transmembrane</keyword>
<dbReference type="OrthoDB" id="9808192at2"/>
<reference evidence="3 4" key="1">
    <citation type="submission" date="2015-05" db="EMBL/GenBank/DDBJ databases">
        <title>Photobacterium galathea sp. nov.</title>
        <authorList>
            <person name="Machado H."/>
            <person name="Gram L."/>
        </authorList>
    </citation>
    <scope>NUCLEOTIDE SEQUENCE [LARGE SCALE GENOMIC DNA]</scope>
    <source>
        <strain evidence="3 4">DSM 22954</strain>
    </source>
</reference>
<gene>
    <name evidence="3" type="ORF">ABT57_06845</name>
</gene>
<feature type="transmembrane region" description="Helical" evidence="1">
    <location>
        <begin position="152"/>
        <end position="174"/>
    </location>
</feature>
<name>A0A0J1HF84_9GAMM</name>
<evidence type="ECO:0000313" key="3">
    <source>
        <dbReference type="EMBL" id="KLV10280.1"/>
    </source>
</evidence>
<dbReference type="AlphaFoldDB" id="A0A0J1HF84"/>
<comment type="caution">
    <text evidence="3">The sequence shown here is derived from an EMBL/GenBank/DDBJ whole genome shotgun (WGS) entry which is preliminary data.</text>
</comment>
<evidence type="ECO:0000256" key="2">
    <source>
        <dbReference type="SAM" id="SignalP"/>
    </source>
</evidence>
<keyword evidence="1" id="KW-1133">Transmembrane helix</keyword>
<proteinExistence type="predicted"/>
<keyword evidence="1" id="KW-0472">Membrane</keyword>
<evidence type="ECO:0008006" key="5">
    <source>
        <dbReference type="Google" id="ProtNLM"/>
    </source>
</evidence>
<dbReference type="InterPro" id="IPR007038">
    <property type="entry name" value="HupE_UreJ"/>
</dbReference>
<protein>
    <recommendedName>
        <fullName evidence="5">Urease accessory protein UreJ</fullName>
    </recommendedName>
</protein>
<feature type="transmembrane region" description="Helical" evidence="1">
    <location>
        <begin position="46"/>
        <end position="67"/>
    </location>
</feature>
<feature type="transmembrane region" description="Helical" evidence="1">
    <location>
        <begin position="79"/>
        <end position="96"/>
    </location>
</feature>
<dbReference type="Proteomes" id="UP000035909">
    <property type="component" value="Unassembled WGS sequence"/>
</dbReference>
<keyword evidence="4" id="KW-1185">Reference proteome</keyword>
<dbReference type="EMBL" id="LDOU01000006">
    <property type="protein sequence ID" value="KLV10280.1"/>
    <property type="molecule type" value="Genomic_DNA"/>
</dbReference>